<dbReference type="PANTHER" id="PTHR28037">
    <property type="entry name" value="ALCOHOL O-ACETYLTRANSFERASE 1-RELATED"/>
    <property type="match status" value="1"/>
</dbReference>
<dbReference type="InterPro" id="IPR010828">
    <property type="entry name" value="Atf2/Sli1-like"/>
</dbReference>
<dbReference type="Proteomes" id="UP000235786">
    <property type="component" value="Unassembled WGS sequence"/>
</dbReference>
<reference evidence="1 2" key="1">
    <citation type="submission" date="2016-04" db="EMBL/GenBank/DDBJ databases">
        <title>A degradative enzymes factory behind the ericoid mycorrhizal symbiosis.</title>
        <authorList>
            <consortium name="DOE Joint Genome Institute"/>
            <person name="Martino E."/>
            <person name="Morin E."/>
            <person name="Grelet G."/>
            <person name="Kuo A."/>
            <person name="Kohler A."/>
            <person name="Daghino S."/>
            <person name="Barry K."/>
            <person name="Choi C."/>
            <person name="Cichocki N."/>
            <person name="Clum A."/>
            <person name="Copeland A."/>
            <person name="Hainaut M."/>
            <person name="Haridas S."/>
            <person name="Labutti K."/>
            <person name="Lindquist E."/>
            <person name="Lipzen A."/>
            <person name="Khouja H.-R."/>
            <person name="Murat C."/>
            <person name="Ohm R."/>
            <person name="Olson A."/>
            <person name="Spatafora J."/>
            <person name="Veneault-Fourrey C."/>
            <person name="Henrissat B."/>
            <person name="Grigoriev I."/>
            <person name="Martin F."/>
            <person name="Perotto S."/>
        </authorList>
    </citation>
    <scope>NUCLEOTIDE SEQUENCE [LARGE SCALE GENOMIC DNA]</scope>
    <source>
        <strain evidence="1 2">F</strain>
    </source>
</reference>
<protein>
    <recommendedName>
        <fullName evidence="3">Alcohol acetyltransferase</fullName>
    </recommendedName>
</protein>
<dbReference type="GO" id="GO:0008080">
    <property type="term" value="F:N-acetyltransferase activity"/>
    <property type="evidence" value="ECO:0007669"/>
    <property type="project" value="TreeGrafter"/>
</dbReference>
<dbReference type="AlphaFoldDB" id="A0A2J6R8R3"/>
<dbReference type="Pfam" id="PF07247">
    <property type="entry name" value="AATase"/>
    <property type="match status" value="1"/>
</dbReference>
<dbReference type="InterPro" id="IPR052058">
    <property type="entry name" value="Alcohol_O-acetyltransferase"/>
</dbReference>
<dbReference type="PANTHER" id="PTHR28037:SF1">
    <property type="entry name" value="ALCOHOL O-ACETYLTRANSFERASE 1-RELATED"/>
    <property type="match status" value="1"/>
</dbReference>
<evidence type="ECO:0000313" key="2">
    <source>
        <dbReference type="Proteomes" id="UP000235786"/>
    </source>
</evidence>
<name>A0A2J6R8R3_HYAVF</name>
<evidence type="ECO:0000313" key="1">
    <source>
        <dbReference type="EMBL" id="PMD34908.1"/>
    </source>
</evidence>
<proteinExistence type="predicted"/>
<accession>A0A2J6R8R3</accession>
<evidence type="ECO:0008006" key="3">
    <source>
        <dbReference type="Google" id="ProtNLM"/>
    </source>
</evidence>
<gene>
    <name evidence="1" type="ORF">L207DRAFT_638391</name>
</gene>
<dbReference type="EMBL" id="KZ613953">
    <property type="protein sequence ID" value="PMD34908.1"/>
    <property type="molecule type" value="Genomic_DNA"/>
</dbReference>
<organism evidence="1 2">
    <name type="scientific">Hyaloscypha variabilis (strain UAMH 11265 / GT02V1 / F)</name>
    <name type="common">Meliniomyces variabilis</name>
    <dbReference type="NCBI Taxonomy" id="1149755"/>
    <lineage>
        <taxon>Eukaryota</taxon>
        <taxon>Fungi</taxon>
        <taxon>Dikarya</taxon>
        <taxon>Ascomycota</taxon>
        <taxon>Pezizomycotina</taxon>
        <taxon>Leotiomycetes</taxon>
        <taxon>Helotiales</taxon>
        <taxon>Hyaloscyphaceae</taxon>
        <taxon>Hyaloscypha</taxon>
        <taxon>Hyaloscypha variabilis</taxon>
    </lineage>
</organism>
<sequence>MEGSPLRPIGYLEKYFIIRNQIKFYNNIEVGATYTVPRSLLKWSAENPLESVIHCALAETLNSQPILGVTIQDEQSPNPKWARLAEFDLREVVKFILEESPSTSVKWIEAGHHEPLDRIGELPLWRVVVALQKPAPTASESSPFSFSMAFFCHHAIADGLSAGAFHLTFLDALNHLIDHPSDILYKPIIEVPKLPLVPNLEMTTHLPVSYFSILKQFIKTYVYNPEDPLEWSGPPISATTPRPPVPNIRTFSLPHTAVNKIALRCREEQTTVTALVTILTARWLGTTYSTHKRFCCKLPFSLRKFSKHTQRDMGCYASDMGLYFSSETKTPRGYVPCYTTSPDTTMRRDVHLWEEARACKTDMDKRGSTVADQNVCFLRFLGDYAKFFLKTFGTKRQWAFEVSNIGVLDGGVTRGEENAERATFDRVTFSTSLFTCGSPYTVFLATAKNGYMTVSIGSETGIVGEEEVVGLLNSLERELMGLGG</sequence>
<dbReference type="OrthoDB" id="2150604at2759"/>
<keyword evidence="2" id="KW-1185">Reference proteome</keyword>
<dbReference type="STRING" id="1149755.A0A2J6R8R3"/>